<dbReference type="Pfam" id="PF21102">
    <property type="entry name" value="DprA_N"/>
    <property type="match status" value="1"/>
</dbReference>
<dbReference type="EMBL" id="CP004005">
    <property type="protein sequence ID" value="AGH16543.1"/>
    <property type="molecule type" value="Genomic_DNA"/>
</dbReference>
<name>A0ABM5NEK3_LIBAS</name>
<evidence type="ECO:0000313" key="2">
    <source>
        <dbReference type="Proteomes" id="UP000011820"/>
    </source>
</evidence>
<keyword evidence="2" id="KW-1185">Reference proteome</keyword>
<accession>A0ABM5NEK3</accession>
<dbReference type="Gene3D" id="3.40.50.450">
    <property type="match status" value="1"/>
</dbReference>
<gene>
    <name evidence="1" type="ORF">WSI_00855</name>
</gene>
<dbReference type="Proteomes" id="UP000011820">
    <property type="component" value="Chromosome"/>
</dbReference>
<proteinExistence type="predicted"/>
<evidence type="ECO:0000313" key="1">
    <source>
        <dbReference type="EMBL" id="AGH16543.1"/>
    </source>
</evidence>
<protein>
    <submittedName>
        <fullName evidence="1">DNA protecting protein DprA</fullName>
    </submittedName>
</protein>
<organism evidence="1 2">
    <name type="scientific">Candidatus Liberibacter asiaticus str. gxpsy</name>
    <dbReference type="NCBI Taxonomy" id="1174529"/>
    <lineage>
        <taxon>Bacteria</taxon>
        <taxon>Pseudomonadati</taxon>
        <taxon>Pseudomonadota</taxon>
        <taxon>Alphaproteobacteria</taxon>
        <taxon>Hyphomicrobiales</taxon>
        <taxon>Rhizobiaceae</taxon>
        <taxon>Liberibacter</taxon>
    </lineage>
</organism>
<sequence length="77" mass="8673">MKKMNPLKGGVSLTDDQKISWLRLIRSDNISPATCRDMINYFGSAEQALEMIPELAQRGAVYAGKRAFVQKNQQKKS</sequence>
<reference evidence="1 2" key="1">
    <citation type="journal article" date="2013" name="Genome Announc.">
        <title>Complete Genome Sequence of a Chinese Strain of 'Candidatus Liberibacter asiaticus'.</title>
        <authorList>
            <person name="Lin H."/>
            <person name="Han C.S."/>
            <person name="Liu B."/>
            <person name="Lou B."/>
            <person name="Bai X."/>
            <person name="Deng C."/>
            <person name="Civerolo E.L."/>
            <person name="Gupta G."/>
        </authorList>
    </citation>
    <scope>NUCLEOTIDE SEQUENCE [LARGE SCALE GENOMIC DNA]</scope>
    <source>
        <strain evidence="2">gxpsy</strain>
    </source>
</reference>